<dbReference type="STRING" id="1173027.Mic7113_5681"/>
<dbReference type="PANTHER" id="PTHR22911">
    <property type="entry name" value="ACYL-MALONYL CONDENSING ENZYME-RELATED"/>
    <property type="match status" value="1"/>
</dbReference>
<dbReference type="OrthoDB" id="528577at2"/>
<dbReference type="AlphaFoldDB" id="K9WM96"/>
<feature type="transmembrane region" description="Helical" evidence="2">
    <location>
        <begin position="120"/>
        <end position="139"/>
    </location>
</feature>
<feature type="transmembrane region" description="Helical" evidence="2">
    <location>
        <begin position="87"/>
        <end position="108"/>
    </location>
</feature>
<dbReference type="InterPro" id="IPR037185">
    <property type="entry name" value="EmrE-like"/>
</dbReference>
<dbReference type="PATRIC" id="fig|1173027.3.peg.6299"/>
<evidence type="ECO:0000313" key="5">
    <source>
        <dbReference type="Proteomes" id="UP000010471"/>
    </source>
</evidence>
<evidence type="ECO:0000256" key="2">
    <source>
        <dbReference type="SAM" id="Phobius"/>
    </source>
</evidence>
<feature type="transmembrane region" description="Helical" evidence="2">
    <location>
        <begin position="52"/>
        <end position="72"/>
    </location>
</feature>
<feature type="domain" description="EamA" evidence="3">
    <location>
        <begin position="21"/>
        <end position="161"/>
    </location>
</feature>
<feature type="transmembrane region" description="Helical" evidence="2">
    <location>
        <begin position="20"/>
        <end position="40"/>
    </location>
</feature>
<accession>K9WM96</accession>
<keyword evidence="5" id="KW-1185">Reference proteome</keyword>
<dbReference type="RefSeq" id="WP_015185441.1">
    <property type="nucleotide sequence ID" value="NC_019738.1"/>
</dbReference>
<dbReference type="InterPro" id="IPR000620">
    <property type="entry name" value="EamA_dom"/>
</dbReference>
<feature type="transmembrane region" description="Helical" evidence="2">
    <location>
        <begin position="145"/>
        <end position="163"/>
    </location>
</feature>
<sequence>MINRLEFAKQRLFKGLPLTALTALVIALVSISLSAILIRFAESEMAPQAIAFNRFWITTVILGLWNGLWSIFSQSWANPSSHPTPSFVWILAALLALGVLITMDLVLWSWALTQTSVANATLLANFTPLFTTLGAWLIWGKRFDRYFLIGMVIAMGGAIAVGLTDWQIAADKLQGDGIALLAALSFSIYLLILEKLQTWLTVTTVVFWSSAIASVLTLPIVLITKQPLFPRTWQGWLIVLSLALVCQLLGQGFLTYSLKQVSSEFVALFLLLDPILAAIGAGILFSEHLSLVNWLAFAVVLVGVYLTTLSESITQAPLPLTNH</sequence>
<proteinExistence type="inferred from homology"/>
<dbReference type="KEGG" id="mic:Mic7113_5681"/>
<evidence type="ECO:0000259" key="3">
    <source>
        <dbReference type="Pfam" id="PF00892"/>
    </source>
</evidence>
<dbReference type="PANTHER" id="PTHR22911:SF76">
    <property type="entry name" value="EAMA DOMAIN-CONTAINING PROTEIN"/>
    <property type="match status" value="1"/>
</dbReference>
<organism evidence="4 5">
    <name type="scientific">Allocoleopsis franciscana PCC 7113</name>
    <dbReference type="NCBI Taxonomy" id="1173027"/>
    <lineage>
        <taxon>Bacteria</taxon>
        <taxon>Bacillati</taxon>
        <taxon>Cyanobacteriota</taxon>
        <taxon>Cyanophyceae</taxon>
        <taxon>Coleofasciculales</taxon>
        <taxon>Coleofasciculaceae</taxon>
        <taxon>Allocoleopsis</taxon>
        <taxon>Allocoleopsis franciscana</taxon>
    </lineage>
</organism>
<keyword evidence="2" id="KW-1133">Transmembrane helix</keyword>
<name>K9WM96_9CYAN</name>
<evidence type="ECO:0000313" key="4">
    <source>
        <dbReference type="EMBL" id="AFZ21308.1"/>
    </source>
</evidence>
<gene>
    <name evidence="4" type="ORF">Mic7113_5681</name>
</gene>
<keyword evidence="2" id="KW-0812">Transmembrane</keyword>
<feature type="transmembrane region" description="Helical" evidence="2">
    <location>
        <begin position="235"/>
        <end position="254"/>
    </location>
</feature>
<dbReference type="Pfam" id="PF00892">
    <property type="entry name" value="EamA"/>
    <property type="match status" value="2"/>
</dbReference>
<feature type="transmembrane region" description="Helical" evidence="2">
    <location>
        <begin position="292"/>
        <end position="310"/>
    </location>
</feature>
<protein>
    <submittedName>
        <fullName evidence="4">Putative permease</fullName>
    </submittedName>
</protein>
<dbReference type="EMBL" id="CP003630">
    <property type="protein sequence ID" value="AFZ21308.1"/>
    <property type="molecule type" value="Genomic_DNA"/>
</dbReference>
<dbReference type="HOGENOM" id="CLU_033863_0_1_3"/>
<dbReference type="GO" id="GO:0016020">
    <property type="term" value="C:membrane"/>
    <property type="evidence" value="ECO:0007669"/>
    <property type="project" value="InterPro"/>
</dbReference>
<keyword evidence="2" id="KW-0472">Membrane</keyword>
<feature type="transmembrane region" description="Helical" evidence="2">
    <location>
        <begin position="266"/>
        <end position="285"/>
    </location>
</feature>
<dbReference type="Proteomes" id="UP000010471">
    <property type="component" value="Chromosome"/>
</dbReference>
<reference evidence="4 5" key="1">
    <citation type="submission" date="2012-06" db="EMBL/GenBank/DDBJ databases">
        <title>Finished chromosome of genome of Microcoleus sp. PCC 7113.</title>
        <authorList>
            <consortium name="US DOE Joint Genome Institute"/>
            <person name="Gugger M."/>
            <person name="Coursin T."/>
            <person name="Rippka R."/>
            <person name="Tandeau De Marsac N."/>
            <person name="Huntemann M."/>
            <person name="Wei C.-L."/>
            <person name="Han J."/>
            <person name="Detter J.C."/>
            <person name="Han C."/>
            <person name="Tapia R."/>
            <person name="Chen A."/>
            <person name="Kyrpides N."/>
            <person name="Mavromatis K."/>
            <person name="Markowitz V."/>
            <person name="Szeto E."/>
            <person name="Ivanova N."/>
            <person name="Pagani I."/>
            <person name="Pati A."/>
            <person name="Goodwin L."/>
            <person name="Nordberg H.P."/>
            <person name="Cantor M.N."/>
            <person name="Hua S.X."/>
            <person name="Woyke T."/>
            <person name="Kerfeld C.A."/>
        </authorList>
    </citation>
    <scope>NUCLEOTIDE SEQUENCE [LARGE SCALE GENOMIC DNA]</scope>
    <source>
        <strain evidence="4 5">PCC 7113</strain>
    </source>
</reference>
<feature type="transmembrane region" description="Helical" evidence="2">
    <location>
        <begin position="199"/>
        <end position="223"/>
    </location>
</feature>
<feature type="transmembrane region" description="Helical" evidence="2">
    <location>
        <begin position="175"/>
        <end position="193"/>
    </location>
</feature>
<evidence type="ECO:0000256" key="1">
    <source>
        <dbReference type="ARBA" id="ARBA00007362"/>
    </source>
</evidence>
<comment type="similarity">
    <text evidence="1">Belongs to the EamA transporter family.</text>
</comment>
<dbReference type="eggNOG" id="COG0697">
    <property type="taxonomic scope" value="Bacteria"/>
</dbReference>
<feature type="domain" description="EamA" evidence="3">
    <location>
        <begin position="175"/>
        <end position="308"/>
    </location>
</feature>
<dbReference type="SUPFAM" id="SSF103481">
    <property type="entry name" value="Multidrug resistance efflux transporter EmrE"/>
    <property type="match status" value="2"/>
</dbReference>